<evidence type="ECO:0000313" key="2">
    <source>
        <dbReference type="EMBL" id="KHN87043.1"/>
    </source>
</evidence>
<dbReference type="Proteomes" id="UP000031036">
    <property type="component" value="Unassembled WGS sequence"/>
</dbReference>
<organism evidence="2 3">
    <name type="scientific">Toxocara canis</name>
    <name type="common">Canine roundworm</name>
    <dbReference type="NCBI Taxonomy" id="6265"/>
    <lineage>
        <taxon>Eukaryota</taxon>
        <taxon>Metazoa</taxon>
        <taxon>Ecdysozoa</taxon>
        <taxon>Nematoda</taxon>
        <taxon>Chromadorea</taxon>
        <taxon>Rhabditida</taxon>
        <taxon>Spirurina</taxon>
        <taxon>Ascaridomorpha</taxon>
        <taxon>Ascaridoidea</taxon>
        <taxon>Toxocaridae</taxon>
        <taxon>Toxocara</taxon>
    </lineage>
</organism>
<dbReference type="EMBL" id="JPKZ01000486">
    <property type="protein sequence ID" value="KHN87043.1"/>
    <property type="molecule type" value="Genomic_DNA"/>
</dbReference>
<evidence type="ECO:0000256" key="1">
    <source>
        <dbReference type="SAM" id="MobiDB-lite"/>
    </source>
</evidence>
<reference evidence="2 3" key="1">
    <citation type="submission" date="2014-11" db="EMBL/GenBank/DDBJ databases">
        <title>Genetic blueprint of the zoonotic pathogen Toxocara canis.</title>
        <authorList>
            <person name="Zhu X.-Q."/>
            <person name="Korhonen P.K."/>
            <person name="Cai H."/>
            <person name="Young N.D."/>
            <person name="Nejsum P."/>
            <person name="von Samson-Himmelstjerna G."/>
            <person name="Boag P.R."/>
            <person name="Tan P."/>
            <person name="Li Q."/>
            <person name="Min J."/>
            <person name="Yang Y."/>
            <person name="Wang X."/>
            <person name="Fang X."/>
            <person name="Hall R.S."/>
            <person name="Hofmann A."/>
            <person name="Sternberg P.W."/>
            <person name="Jex A.R."/>
            <person name="Gasser R.B."/>
        </authorList>
    </citation>
    <scope>NUCLEOTIDE SEQUENCE [LARGE SCALE GENOMIC DNA]</scope>
    <source>
        <strain evidence="2">PN_DK_2014</strain>
    </source>
</reference>
<gene>
    <name evidence="2" type="ORF">Tcan_00600</name>
</gene>
<comment type="caution">
    <text evidence="2">The sequence shown here is derived from an EMBL/GenBank/DDBJ whole genome shotgun (WGS) entry which is preliminary data.</text>
</comment>
<name>A0A0B2VZF9_TOXCA</name>
<keyword evidence="3" id="KW-1185">Reference proteome</keyword>
<feature type="compositionally biased region" description="Polar residues" evidence="1">
    <location>
        <begin position="94"/>
        <end position="113"/>
    </location>
</feature>
<feature type="non-terminal residue" evidence="2">
    <location>
        <position position="113"/>
    </location>
</feature>
<accession>A0A0B2VZF9</accession>
<proteinExistence type="predicted"/>
<dbReference type="AlphaFoldDB" id="A0A0B2VZF9"/>
<feature type="non-terminal residue" evidence="2">
    <location>
        <position position="1"/>
    </location>
</feature>
<evidence type="ECO:0000313" key="3">
    <source>
        <dbReference type="Proteomes" id="UP000031036"/>
    </source>
</evidence>
<protein>
    <submittedName>
        <fullName evidence="2">Uncharacterized protein</fullName>
    </submittedName>
</protein>
<feature type="region of interest" description="Disordered" evidence="1">
    <location>
        <begin position="77"/>
        <end position="113"/>
    </location>
</feature>
<sequence>LQFADQSFGCSTRGGHSSNLLTSEKQYLSTPHMRLDTPPSQILVRLVKLVIRVTTDVGILQNQQNCFKRVQKAEAEQQDGDVQCTRSDDDRATKSSVPSTARKTTSTRCTHRL</sequence>